<proteinExistence type="predicted"/>
<feature type="domain" description="Heterokaryon incompatibility" evidence="1">
    <location>
        <begin position="55"/>
        <end position="283"/>
    </location>
</feature>
<dbReference type="Pfam" id="PF06985">
    <property type="entry name" value="HET"/>
    <property type="match status" value="1"/>
</dbReference>
<dbReference type="EMBL" id="KN846951">
    <property type="protein sequence ID" value="KIV87148.1"/>
    <property type="molecule type" value="Genomic_DNA"/>
</dbReference>
<dbReference type="AlphaFoldDB" id="A0A0D1ZK32"/>
<dbReference type="PANTHER" id="PTHR24148">
    <property type="entry name" value="ANKYRIN REPEAT DOMAIN-CONTAINING PROTEIN 39 HOMOLOG-RELATED"/>
    <property type="match status" value="1"/>
</dbReference>
<evidence type="ECO:0000313" key="3">
    <source>
        <dbReference type="Proteomes" id="UP000053599"/>
    </source>
</evidence>
<dbReference type="InterPro" id="IPR052895">
    <property type="entry name" value="HetReg/Transcr_Mod"/>
</dbReference>
<dbReference type="OrthoDB" id="2157530at2759"/>
<organism evidence="2 3">
    <name type="scientific">Exophiala sideris</name>
    <dbReference type="NCBI Taxonomy" id="1016849"/>
    <lineage>
        <taxon>Eukaryota</taxon>
        <taxon>Fungi</taxon>
        <taxon>Dikarya</taxon>
        <taxon>Ascomycota</taxon>
        <taxon>Pezizomycotina</taxon>
        <taxon>Eurotiomycetes</taxon>
        <taxon>Chaetothyriomycetidae</taxon>
        <taxon>Chaetothyriales</taxon>
        <taxon>Herpotrichiellaceae</taxon>
        <taxon>Exophiala</taxon>
    </lineage>
</organism>
<gene>
    <name evidence="2" type="ORF">PV11_02714</name>
</gene>
<dbReference type="STRING" id="1016849.A0A0D1ZK32"/>
<name>A0A0D1ZK32_9EURO</name>
<protein>
    <recommendedName>
        <fullName evidence="1">Heterokaryon incompatibility domain-containing protein</fullName>
    </recommendedName>
</protein>
<evidence type="ECO:0000313" key="2">
    <source>
        <dbReference type="EMBL" id="KIV87148.1"/>
    </source>
</evidence>
<reference evidence="2 3" key="1">
    <citation type="submission" date="2015-01" db="EMBL/GenBank/DDBJ databases">
        <title>The Genome Sequence of Exophiala sideris CBS121828.</title>
        <authorList>
            <consortium name="The Broad Institute Genomics Platform"/>
            <person name="Cuomo C."/>
            <person name="de Hoog S."/>
            <person name="Gorbushina A."/>
            <person name="Stielow B."/>
            <person name="Teixiera M."/>
            <person name="Abouelleil A."/>
            <person name="Chapman S.B."/>
            <person name="Priest M."/>
            <person name="Young S.K."/>
            <person name="Wortman J."/>
            <person name="Nusbaum C."/>
            <person name="Birren B."/>
        </authorList>
    </citation>
    <scope>NUCLEOTIDE SEQUENCE [LARGE SCALE GENOMIC DNA]</scope>
    <source>
        <strain evidence="2 3">CBS 121828</strain>
    </source>
</reference>
<evidence type="ECO:0000259" key="1">
    <source>
        <dbReference type="Pfam" id="PF06985"/>
    </source>
</evidence>
<dbReference type="Proteomes" id="UP000053599">
    <property type="component" value="Unassembled WGS sequence"/>
</dbReference>
<dbReference type="HOGENOM" id="CLU_004184_7_4_1"/>
<dbReference type="Pfam" id="PF26639">
    <property type="entry name" value="Het-6_barrel"/>
    <property type="match status" value="1"/>
</dbReference>
<dbReference type="InterPro" id="IPR010730">
    <property type="entry name" value="HET"/>
</dbReference>
<accession>A0A0D1ZK32</accession>
<sequence>MSAFRSRDHYELYHYTRLSQPNNIRLVRLLPAAIDNDELRVELLEQSLSTADGVYTALSYACGDTSLAIRRPVFCDGRIIKIYPTLHSFLLKIRHQSDATLIWCDGLCIDQGLDAESLKERSHQVQMMFEIYTTAQKVMVDLGDDLGDRHDDFIRSLYELAAVPRQRLGAVVPEKYILECYEDEDDEEDGHEEGDQEEGNVLDQVARKANGAWKPASCLSQHSTLTSSEQSSRSLGEGRSVEAVVEALIRILPDCVRQKWLWTSLFDDLLARPYFRRLWVVQEHALGREIVFMIGRSRVHGSKLARAISRSFTALMSCITTTNAISEAARAVSWRDSKPTPVTFTLRHYKVMNTSGQLSSGLSLLVEQTGSLASADPRDKIYGLLGLCHADERNHPSLYVDYTEPFEDMRLRITRYFLSNGAPFVLYRSVGCGSEAPSPSWTFNFGATEVDTLDDSIFADGTCSGELFSAGYSPCEATQRAFSPLLSDDSPLLTLSAILLPTICTVSSPLAFITHGSDRSVIQKWTSHLLGWAAEQGILIGVDFFAALASTVSADTFDYLGEKHRLSSDAMLPGSGALTASFWDAIKYIKDGVSRIDFPPDLDMRSSAIFTSLVGFATDRAVAIATPTEGLEPLLYLVPECTEPGDVVAVFVGLPTPLVLRPAEPEAGQEGPVFRLVGSAYAHGMMDGQVFSTSLPEQLIHLR</sequence>
<dbReference type="PANTHER" id="PTHR24148:SF64">
    <property type="entry name" value="HETEROKARYON INCOMPATIBILITY DOMAIN-CONTAINING PROTEIN"/>
    <property type="match status" value="1"/>
</dbReference>